<feature type="domain" description="DUF985" evidence="1">
    <location>
        <begin position="6"/>
        <end position="143"/>
    </location>
</feature>
<keyword evidence="3" id="KW-1185">Reference proteome</keyword>
<protein>
    <recommendedName>
        <fullName evidence="1">DUF985 domain-containing protein</fullName>
    </recommendedName>
</protein>
<dbReference type="EMBL" id="QMFY01000009">
    <property type="protein sequence ID" value="RAV99922.1"/>
    <property type="molecule type" value="Genomic_DNA"/>
</dbReference>
<organism evidence="2 3">
    <name type="scientific">Pseudochryseolinea flava</name>
    <dbReference type="NCBI Taxonomy" id="2059302"/>
    <lineage>
        <taxon>Bacteria</taxon>
        <taxon>Pseudomonadati</taxon>
        <taxon>Bacteroidota</taxon>
        <taxon>Cytophagia</taxon>
        <taxon>Cytophagales</taxon>
        <taxon>Fulvivirgaceae</taxon>
        <taxon>Pseudochryseolinea</taxon>
    </lineage>
</organism>
<dbReference type="Proteomes" id="UP000251889">
    <property type="component" value="Unassembled WGS sequence"/>
</dbReference>
<comment type="caution">
    <text evidence="2">The sequence shown here is derived from an EMBL/GenBank/DDBJ whole genome shotgun (WGS) entry which is preliminary data.</text>
</comment>
<dbReference type="RefSeq" id="WP_112748268.1">
    <property type="nucleotide sequence ID" value="NZ_QMFY01000009.1"/>
</dbReference>
<evidence type="ECO:0000313" key="3">
    <source>
        <dbReference type="Proteomes" id="UP000251889"/>
    </source>
</evidence>
<dbReference type="Gene3D" id="2.60.120.10">
    <property type="entry name" value="Jelly Rolls"/>
    <property type="match status" value="1"/>
</dbReference>
<dbReference type="InterPro" id="IPR039935">
    <property type="entry name" value="YML079W-like"/>
</dbReference>
<evidence type="ECO:0000313" key="2">
    <source>
        <dbReference type="EMBL" id="RAV99922.1"/>
    </source>
</evidence>
<dbReference type="PANTHER" id="PTHR33387">
    <property type="entry name" value="RMLC-LIKE JELLY ROLL FOLD PROTEIN"/>
    <property type="match status" value="1"/>
</dbReference>
<dbReference type="SUPFAM" id="SSF51182">
    <property type="entry name" value="RmlC-like cupins"/>
    <property type="match status" value="1"/>
</dbReference>
<dbReference type="AlphaFoldDB" id="A0A364Y0X9"/>
<dbReference type="Pfam" id="PF06172">
    <property type="entry name" value="Cupin_5"/>
    <property type="match status" value="1"/>
</dbReference>
<evidence type="ECO:0000259" key="1">
    <source>
        <dbReference type="Pfam" id="PF06172"/>
    </source>
</evidence>
<name>A0A364Y0X9_9BACT</name>
<dbReference type="InterPro" id="IPR009327">
    <property type="entry name" value="Cupin_DUF985"/>
</dbReference>
<proteinExistence type="predicted"/>
<dbReference type="CDD" id="cd06121">
    <property type="entry name" value="cupin_YML079wp"/>
    <property type="match status" value="1"/>
</dbReference>
<dbReference type="OrthoDB" id="9798288at2"/>
<dbReference type="InterPro" id="IPR014710">
    <property type="entry name" value="RmlC-like_jellyroll"/>
</dbReference>
<dbReference type="PANTHER" id="PTHR33387:SF3">
    <property type="entry name" value="DUF985 DOMAIN-CONTAINING PROTEIN"/>
    <property type="match status" value="1"/>
</dbReference>
<dbReference type="InterPro" id="IPR011051">
    <property type="entry name" value="RmlC_Cupin_sf"/>
</dbReference>
<sequence>MRTSNHWIEKLHLLPHPEGGFYRETYRADGKISHDALSPNFKGDRNYSTAIFFLLRAEDRSVFHRIHSDEIWYYHAGGTLSIYILDHGKLIELKLGCDIDNGEHLQVVVPAGKWFGAIVKDGLFVLSSCTVAPGFDFADFEMASRLALLDQFPSHEEIIIKLTK</sequence>
<gene>
    <name evidence="2" type="ORF">DQQ10_16825</name>
</gene>
<accession>A0A364Y0X9</accession>
<reference evidence="2 3" key="1">
    <citation type="submission" date="2018-06" db="EMBL/GenBank/DDBJ databases">
        <title>Chryseolinea flavus sp. nov., a member of the phylum Bacteroidetes isolated from soil.</title>
        <authorList>
            <person name="Li Y."/>
            <person name="Wang J."/>
        </authorList>
    </citation>
    <scope>NUCLEOTIDE SEQUENCE [LARGE SCALE GENOMIC DNA]</scope>
    <source>
        <strain evidence="2 3">SDU1-6</strain>
    </source>
</reference>